<keyword evidence="4" id="KW-0804">Transcription</keyword>
<accession>A0A562BTU8</accession>
<dbReference type="GO" id="GO:0000976">
    <property type="term" value="F:transcription cis-regulatory region binding"/>
    <property type="evidence" value="ECO:0007669"/>
    <property type="project" value="TreeGrafter"/>
</dbReference>
<evidence type="ECO:0000256" key="2">
    <source>
        <dbReference type="ARBA" id="ARBA00023015"/>
    </source>
</evidence>
<dbReference type="PANTHER" id="PTHR30055:SF175">
    <property type="entry name" value="HTH-TYPE TRANSCRIPTIONAL REPRESSOR KSTR2"/>
    <property type="match status" value="1"/>
</dbReference>
<evidence type="ECO:0000313" key="8">
    <source>
        <dbReference type="Proteomes" id="UP000318141"/>
    </source>
</evidence>
<feature type="DNA-binding region" description="H-T-H motif" evidence="5">
    <location>
        <begin position="35"/>
        <end position="54"/>
    </location>
</feature>
<dbReference type="Gene3D" id="1.10.357.10">
    <property type="entry name" value="Tetracycline Repressor, domain 2"/>
    <property type="match status" value="1"/>
</dbReference>
<keyword evidence="2" id="KW-0805">Transcription regulation</keyword>
<evidence type="ECO:0000256" key="1">
    <source>
        <dbReference type="ARBA" id="ARBA00022491"/>
    </source>
</evidence>
<evidence type="ECO:0000256" key="4">
    <source>
        <dbReference type="ARBA" id="ARBA00023163"/>
    </source>
</evidence>
<dbReference type="SUPFAM" id="SSF46689">
    <property type="entry name" value="Homeodomain-like"/>
    <property type="match status" value="1"/>
</dbReference>
<dbReference type="InterPro" id="IPR050109">
    <property type="entry name" value="HTH-type_TetR-like_transc_reg"/>
</dbReference>
<evidence type="ECO:0000259" key="6">
    <source>
        <dbReference type="PROSITE" id="PS50977"/>
    </source>
</evidence>
<dbReference type="InterPro" id="IPR036271">
    <property type="entry name" value="Tet_transcr_reg_TetR-rel_C_sf"/>
</dbReference>
<gene>
    <name evidence="7" type="ORF">L602_001100000160</name>
</gene>
<keyword evidence="1" id="KW-0678">Repressor</keyword>
<keyword evidence="3 5" id="KW-0238">DNA-binding</keyword>
<dbReference type="InterPro" id="IPR001647">
    <property type="entry name" value="HTH_TetR"/>
</dbReference>
<dbReference type="PRINTS" id="PR00455">
    <property type="entry name" value="HTHTETR"/>
</dbReference>
<dbReference type="Proteomes" id="UP000318141">
    <property type="component" value="Unassembled WGS sequence"/>
</dbReference>
<dbReference type="PANTHER" id="PTHR30055">
    <property type="entry name" value="HTH-TYPE TRANSCRIPTIONAL REGULATOR RUTR"/>
    <property type="match status" value="1"/>
</dbReference>
<evidence type="ECO:0000256" key="5">
    <source>
        <dbReference type="PROSITE-ProRule" id="PRU00335"/>
    </source>
</evidence>
<dbReference type="InterPro" id="IPR009057">
    <property type="entry name" value="Homeodomain-like_sf"/>
</dbReference>
<dbReference type="GO" id="GO:0003700">
    <property type="term" value="F:DNA-binding transcription factor activity"/>
    <property type="evidence" value="ECO:0007669"/>
    <property type="project" value="TreeGrafter"/>
</dbReference>
<dbReference type="InterPro" id="IPR041490">
    <property type="entry name" value="KstR2_TetR_C"/>
</dbReference>
<feature type="domain" description="HTH tetR-type" evidence="6">
    <location>
        <begin position="12"/>
        <end position="72"/>
    </location>
</feature>
<name>A0A562BTU8_9BURK</name>
<keyword evidence="8" id="KW-1185">Reference proteome</keyword>
<dbReference type="AlphaFoldDB" id="A0A562BTU8"/>
<evidence type="ECO:0000256" key="3">
    <source>
        <dbReference type="ARBA" id="ARBA00023125"/>
    </source>
</evidence>
<proteinExistence type="predicted"/>
<reference evidence="7 8" key="1">
    <citation type="submission" date="2019-07" db="EMBL/GenBank/DDBJ databases">
        <title>Genome sequencing of lignin-degrading bacterial isolates.</title>
        <authorList>
            <person name="Gladden J."/>
        </authorList>
    </citation>
    <scope>NUCLEOTIDE SEQUENCE [LARGE SCALE GENOMIC DNA]</scope>
    <source>
        <strain evidence="7 8">J11</strain>
    </source>
</reference>
<dbReference type="SUPFAM" id="SSF48498">
    <property type="entry name" value="Tetracyclin repressor-like, C-terminal domain"/>
    <property type="match status" value="1"/>
</dbReference>
<dbReference type="Pfam" id="PF17932">
    <property type="entry name" value="TetR_C_24"/>
    <property type="match status" value="1"/>
</dbReference>
<dbReference type="Gene3D" id="1.10.10.60">
    <property type="entry name" value="Homeodomain-like"/>
    <property type="match status" value="1"/>
</dbReference>
<dbReference type="PROSITE" id="PS50977">
    <property type="entry name" value="HTH_TETR_2"/>
    <property type="match status" value="1"/>
</dbReference>
<organism evidence="7 8">
    <name type="scientific">Cupriavidus gilardii J11</name>
    <dbReference type="NCBI Taxonomy" id="936133"/>
    <lineage>
        <taxon>Bacteria</taxon>
        <taxon>Pseudomonadati</taxon>
        <taxon>Pseudomonadota</taxon>
        <taxon>Betaproteobacteria</taxon>
        <taxon>Burkholderiales</taxon>
        <taxon>Burkholderiaceae</taxon>
        <taxon>Cupriavidus</taxon>
    </lineage>
</organism>
<comment type="caution">
    <text evidence="7">The sequence shown here is derived from an EMBL/GenBank/DDBJ whole genome shotgun (WGS) entry which is preliminary data.</text>
</comment>
<dbReference type="OrthoDB" id="5523834at2"/>
<protein>
    <submittedName>
        <fullName evidence="7">TetR family transcriptional regulator</fullName>
    </submittedName>
</protein>
<dbReference type="EMBL" id="VLJN01000003">
    <property type="protein sequence ID" value="TWG88584.1"/>
    <property type="molecule type" value="Genomic_DNA"/>
</dbReference>
<dbReference type="Pfam" id="PF00440">
    <property type="entry name" value="TetR_N"/>
    <property type="match status" value="1"/>
</dbReference>
<sequence length="225" mass="25590">MKRTNASYAEMPARQVELLDAAARAFTQMGFALATIDTVADLIGVTKGSVYYYYRSKTDLFFAVHRRAMEINLDAITPLARASGVSASQRIWNMAHRHTHLMMEHLNYQRVTVQGLEMHLMGRTNEQQRAQLEELVQLRDTYERLFRTVIEQGMEAREFPAMRVELTVKPLLGALNWTTMWYQPRDGETEDDRESIARHVANFVAAGLSAGSPAGLVIPFPQTNR</sequence>
<evidence type="ECO:0000313" key="7">
    <source>
        <dbReference type="EMBL" id="TWG88584.1"/>
    </source>
</evidence>